<feature type="chain" id="PRO_5043655103" evidence="1">
    <location>
        <begin position="21"/>
        <end position="333"/>
    </location>
</feature>
<dbReference type="Pfam" id="PF03130">
    <property type="entry name" value="HEAT_PBS"/>
    <property type="match status" value="1"/>
</dbReference>
<gene>
    <name evidence="2" type="ORF">IFO71_10515</name>
</gene>
<evidence type="ECO:0000313" key="2">
    <source>
        <dbReference type="EMBL" id="MBD8526170.1"/>
    </source>
</evidence>
<name>A0AAW3ZJB3_9GAMM</name>
<organism evidence="2 3">
    <name type="scientific">Pseudomarimonas arenosa</name>
    <dbReference type="NCBI Taxonomy" id="2774145"/>
    <lineage>
        <taxon>Bacteria</taxon>
        <taxon>Pseudomonadati</taxon>
        <taxon>Pseudomonadota</taxon>
        <taxon>Gammaproteobacteria</taxon>
        <taxon>Lysobacterales</taxon>
        <taxon>Lysobacteraceae</taxon>
        <taxon>Pseudomarimonas</taxon>
    </lineage>
</organism>
<protein>
    <submittedName>
        <fullName evidence="2">HEAT repeat domain-containing protein</fullName>
    </submittedName>
</protein>
<keyword evidence="3" id="KW-1185">Reference proteome</keyword>
<sequence length="333" mass="35670">MSAQYVLGALVLACAGAVGATEMPSLPDDGWVSWRVPMIEQSGDGPCCYEIRGTEVRNKGCTLGRRGAPKRLQWTSDGAGEAGGLLIFALREQGRTRQLHGLAANCPVSLDSTPQLLEGVPSSASLAWLDVELEQSLHKQVRSAAVVLMAQHADAQATGRLIQRSQAGQREQVRRDALFWLGQVRGAEGLPPIQRAAADPGAGDIQQHALFVLSQSDLPAAADSLLSVADDSGQSAESRGQALFWMAQSEHPQTRGAIEQVLRSKPSVELQEKAVFALSQLEQGADQALIDLIQGDYPRSAKKQALFWLGQSGSDQALRFLDRYLAGNVDPAN</sequence>
<evidence type="ECO:0000256" key="1">
    <source>
        <dbReference type="SAM" id="SignalP"/>
    </source>
</evidence>
<dbReference type="InterPro" id="IPR004155">
    <property type="entry name" value="PBS_lyase_HEAT"/>
</dbReference>
<dbReference type="InterPro" id="IPR016024">
    <property type="entry name" value="ARM-type_fold"/>
</dbReference>
<dbReference type="Proteomes" id="UP000613768">
    <property type="component" value="Unassembled WGS sequence"/>
</dbReference>
<dbReference type="EMBL" id="JACYTR010000018">
    <property type="protein sequence ID" value="MBD8526170.1"/>
    <property type="molecule type" value="Genomic_DNA"/>
</dbReference>
<reference evidence="2 3" key="1">
    <citation type="submission" date="2020-09" db="EMBL/GenBank/DDBJ databases">
        <title>Pseudoxanthomonas sp. CAU 1598 isolated from sand of Yaerae Beach.</title>
        <authorList>
            <person name="Kim W."/>
        </authorList>
    </citation>
    <scope>NUCLEOTIDE SEQUENCE [LARGE SCALE GENOMIC DNA]</scope>
    <source>
        <strain evidence="2 3">CAU 1598</strain>
    </source>
</reference>
<evidence type="ECO:0000313" key="3">
    <source>
        <dbReference type="Proteomes" id="UP000613768"/>
    </source>
</evidence>
<keyword evidence="1" id="KW-0732">Signal</keyword>
<dbReference type="AlphaFoldDB" id="A0AAW3ZJB3"/>
<dbReference type="InterPro" id="IPR011989">
    <property type="entry name" value="ARM-like"/>
</dbReference>
<comment type="caution">
    <text evidence="2">The sequence shown here is derived from an EMBL/GenBank/DDBJ whole genome shotgun (WGS) entry which is preliminary data.</text>
</comment>
<dbReference type="RefSeq" id="WP_192029591.1">
    <property type="nucleotide sequence ID" value="NZ_JACYTR010000018.1"/>
</dbReference>
<dbReference type="Gene3D" id="1.25.10.10">
    <property type="entry name" value="Leucine-rich Repeat Variant"/>
    <property type="match status" value="1"/>
</dbReference>
<dbReference type="SUPFAM" id="SSF48371">
    <property type="entry name" value="ARM repeat"/>
    <property type="match status" value="1"/>
</dbReference>
<dbReference type="SMART" id="SM00567">
    <property type="entry name" value="EZ_HEAT"/>
    <property type="match status" value="6"/>
</dbReference>
<accession>A0AAW3ZJB3</accession>
<proteinExistence type="predicted"/>
<feature type="signal peptide" evidence="1">
    <location>
        <begin position="1"/>
        <end position="20"/>
    </location>
</feature>